<dbReference type="EMBL" id="CCYA01000208">
    <property type="protein sequence ID" value="CEH13263.1"/>
    <property type="molecule type" value="Genomic_DNA"/>
</dbReference>
<dbReference type="InterPro" id="IPR029058">
    <property type="entry name" value="AB_hydrolase_fold"/>
</dbReference>
<dbReference type="SUPFAM" id="SSF53474">
    <property type="entry name" value="alpha/beta-Hydrolases"/>
    <property type="match status" value="1"/>
</dbReference>
<evidence type="ECO:0000313" key="2">
    <source>
        <dbReference type="EMBL" id="CEH13263.1"/>
    </source>
</evidence>
<keyword evidence="2" id="KW-0378">Hydrolase</keyword>
<name>A0A0P1BB92_9BASI</name>
<dbReference type="GO" id="GO:0016787">
    <property type="term" value="F:hydrolase activity"/>
    <property type="evidence" value="ECO:0007669"/>
    <property type="project" value="UniProtKB-KW"/>
</dbReference>
<dbReference type="PANTHER" id="PTHR17630:SF44">
    <property type="entry name" value="PROTEIN AIM2"/>
    <property type="match status" value="1"/>
</dbReference>
<sequence>MSLCASCLEVGSFSQAKATGQLTKLGKFDAYITGDERSDKAVIIVPDVWGYSFNNVHVVADKFASHIGARVYIPDFHNNEDFNKQRLASPDPATFKPVAAEFIAKYHPRDAAWPSVREAVEEIRKVQKPKKVGAVGYCWGAPSILHLGSAAAGASKVDAVAFAHPSLTETSDFEALQVPGLFVLAEHDQIFTPEKKEAAQEATKKFAKQGGPLATWVWYPGVTHGFAIRGDESDAYTAQAMGAAANQVASFFSAQLS</sequence>
<dbReference type="InterPro" id="IPR002925">
    <property type="entry name" value="Dienelactn_hydro"/>
</dbReference>
<feature type="domain" description="Dienelactone hydrolase" evidence="1">
    <location>
        <begin position="28"/>
        <end position="254"/>
    </location>
</feature>
<dbReference type="Gene3D" id="3.40.50.1820">
    <property type="entry name" value="alpha/beta hydrolase"/>
    <property type="match status" value="1"/>
</dbReference>
<dbReference type="STRING" id="401625.A0A0P1BB92"/>
<dbReference type="AlphaFoldDB" id="A0A0P1BB92"/>
<evidence type="ECO:0000259" key="1">
    <source>
        <dbReference type="Pfam" id="PF01738"/>
    </source>
</evidence>
<dbReference type="Pfam" id="PF01738">
    <property type="entry name" value="DLH"/>
    <property type="match status" value="1"/>
</dbReference>
<proteinExistence type="predicted"/>
<organism evidence="2 3">
    <name type="scientific">Ceraceosorus bombacis</name>
    <dbReference type="NCBI Taxonomy" id="401625"/>
    <lineage>
        <taxon>Eukaryota</taxon>
        <taxon>Fungi</taxon>
        <taxon>Dikarya</taxon>
        <taxon>Basidiomycota</taxon>
        <taxon>Ustilaginomycotina</taxon>
        <taxon>Exobasidiomycetes</taxon>
        <taxon>Ceraceosorales</taxon>
        <taxon>Ceraceosoraceae</taxon>
        <taxon>Ceraceosorus</taxon>
    </lineage>
</organism>
<accession>A0A0P1BB92</accession>
<protein>
    <submittedName>
        <fullName evidence="2">Predicted hydrolase related to dienelactone hydrolase</fullName>
    </submittedName>
</protein>
<dbReference type="PANTHER" id="PTHR17630">
    <property type="entry name" value="DIENELACTONE HYDROLASE"/>
    <property type="match status" value="1"/>
</dbReference>
<dbReference type="OrthoDB" id="17560at2759"/>
<reference evidence="2 3" key="1">
    <citation type="submission" date="2014-09" db="EMBL/GenBank/DDBJ databases">
        <authorList>
            <person name="Magalhaes I.L.F."/>
            <person name="Oliveira U."/>
            <person name="Santos F.R."/>
            <person name="Vidigal T.H.D.A."/>
            <person name="Brescovit A.D."/>
            <person name="Santos A.J."/>
        </authorList>
    </citation>
    <scope>NUCLEOTIDE SEQUENCE [LARGE SCALE GENOMIC DNA]</scope>
</reference>
<keyword evidence="3" id="KW-1185">Reference proteome</keyword>
<dbReference type="Proteomes" id="UP000054845">
    <property type="component" value="Unassembled WGS sequence"/>
</dbReference>
<evidence type="ECO:0000313" key="3">
    <source>
        <dbReference type="Proteomes" id="UP000054845"/>
    </source>
</evidence>